<reference evidence="2 3" key="1">
    <citation type="submission" date="2018-10" db="EMBL/GenBank/DDBJ databases">
        <title>A high-quality apple genome assembly.</title>
        <authorList>
            <person name="Hu J."/>
        </authorList>
    </citation>
    <scope>NUCLEOTIDE SEQUENCE [LARGE SCALE GENOMIC DNA]</scope>
    <source>
        <strain evidence="3">cv. HFTH1</strain>
        <tissue evidence="2">Young leaf</tissue>
    </source>
</reference>
<organism evidence="2 3">
    <name type="scientific">Malus domestica</name>
    <name type="common">Apple</name>
    <name type="synonym">Pyrus malus</name>
    <dbReference type="NCBI Taxonomy" id="3750"/>
    <lineage>
        <taxon>Eukaryota</taxon>
        <taxon>Viridiplantae</taxon>
        <taxon>Streptophyta</taxon>
        <taxon>Embryophyta</taxon>
        <taxon>Tracheophyta</taxon>
        <taxon>Spermatophyta</taxon>
        <taxon>Magnoliopsida</taxon>
        <taxon>eudicotyledons</taxon>
        <taxon>Gunneridae</taxon>
        <taxon>Pentapetalae</taxon>
        <taxon>rosids</taxon>
        <taxon>fabids</taxon>
        <taxon>Rosales</taxon>
        <taxon>Rosaceae</taxon>
        <taxon>Amygdaloideae</taxon>
        <taxon>Maleae</taxon>
        <taxon>Malus</taxon>
    </lineage>
</organism>
<proteinExistence type="predicted"/>
<name>A0A498JR45_MALDO</name>
<sequence length="118" mass="13802">MTSEDISIQMENNSKSMGTSQHAGMIAQLEFYQAIPRKHEKHWGFIFVCRQGNFTIPVIGCLKILTPRFDCFYYVVAVLEAMNLVYFVALARWFEYKRSCESASEVWMENMQSEKRLV</sequence>
<keyword evidence="3" id="KW-1185">Reference proteome</keyword>
<feature type="transmembrane region" description="Helical" evidence="1">
    <location>
        <begin position="72"/>
        <end position="94"/>
    </location>
</feature>
<gene>
    <name evidence="2" type="ORF">DVH24_008818</name>
</gene>
<keyword evidence="1" id="KW-1133">Transmembrane helix</keyword>
<evidence type="ECO:0000313" key="3">
    <source>
        <dbReference type="Proteomes" id="UP000290289"/>
    </source>
</evidence>
<dbReference type="Proteomes" id="UP000290289">
    <property type="component" value="Chromosome 6"/>
</dbReference>
<keyword evidence="1" id="KW-0812">Transmembrane</keyword>
<dbReference type="EMBL" id="RDQH01000332">
    <property type="protein sequence ID" value="RXH96314.1"/>
    <property type="molecule type" value="Genomic_DNA"/>
</dbReference>
<comment type="caution">
    <text evidence="2">The sequence shown here is derived from an EMBL/GenBank/DDBJ whole genome shotgun (WGS) entry which is preliminary data.</text>
</comment>
<evidence type="ECO:0000256" key="1">
    <source>
        <dbReference type="SAM" id="Phobius"/>
    </source>
</evidence>
<evidence type="ECO:0000313" key="2">
    <source>
        <dbReference type="EMBL" id="RXH96314.1"/>
    </source>
</evidence>
<keyword evidence="1" id="KW-0472">Membrane</keyword>
<protein>
    <submittedName>
        <fullName evidence="2">Uncharacterized protein</fullName>
    </submittedName>
</protein>
<accession>A0A498JR45</accession>
<dbReference type="AlphaFoldDB" id="A0A498JR45"/>